<dbReference type="SUPFAM" id="SSF56112">
    <property type="entry name" value="Protein kinase-like (PK-like)"/>
    <property type="match status" value="1"/>
</dbReference>
<gene>
    <name evidence="3" type="ORF">DL546_006625</name>
</gene>
<feature type="domain" description="Aminoglycoside phosphotransferase" evidence="2">
    <location>
        <begin position="49"/>
        <end position="308"/>
    </location>
</feature>
<evidence type="ECO:0000259" key="2">
    <source>
        <dbReference type="Pfam" id="PF01636"/>
    </source>
</evidence>
<dbReference type="Proteomes" id="UP000275385">
    <property type="component" value="Unassembled WGS sequence"/>
</dbReference>
<dbReference type="AlphaFoldDB" id="A0A420YBW4"/>
<sequence length="437" mass="50042">MQHNDREGLEWTVRGWNLEPTWAREPQIDAIAEVCRRVLNLSTEQACSVKFYAAGAFNKLYIVETAGGKSLLRVSLPVDPGHKTRGEVTTLRWIRRRTQMPVPKVIAFDDTQDNEIGFEWILMELMQGQSAYQRWRKMSMDQKTWLVEQIAEYQGQVFKQSREVANFDSVGTLTESNKSTPRTLPAPRPGRLVSMEFFWGNNFNYDVPRGPFRSSHDWLSARLSLICQKQAQLLEKEEDEDDREDARSIIRLAQRLVSLLPKVFPSLVNPAEPTVLWHDDLSLQNILVDDDGKVTAIIDWECVSAKPLWVAAGVPKALEGSKREEEPDRDSYGDDSESDNDEGDDDDGLDNEGKDSLYWIHLMEYEQTRLRRVYEEKLTTLWPQRATVASQSCLKSDFHAAVDRCAAGWYLTRVEQWIDAVEGGTFPRLADVLDAKV</sequence>
<dbReference type="PANTHER" id="PTHR21310:SF13">
    <property type="entry name" value="AMINOGLYCOSIDE PHOSPHOTRANSFERASE DOMAIN-CONTAINING PROTEIN"/>
    <property type="match status" value="1"/>
</dbReference>
<feature type="compositionally biased region" description="Basic and acidic residues" evidence="1">
    <location>
        <begin position="319"/>
        <end position="332"/>
    </location>
</feature>
<name>A0A420YBW4_9PEZI</name>
<evidence type="ECO:0000313" key="3">
    <source>
        <dbReference type="EMBL" id="RKU45297.1"/>
    </source>
</evidence>
<dbReference type="Gene3D" id="3.90.1200.10">
    <property type="match status" value="1"/>
</dbReference>
<dbReference type="OrthoDB" id="10003767at2759"/>
<feature type="region of interest" description="Disordered" evidence="1">
    <location>
        <begin position="319"/>
        <end position="352"/>
    </location>
</feature>
<organism evidence="3 4">
    <name type="scientific">Coniochaeta pulveracea</name>
    <dbReference type="NCBI Taxonomy" id="177199"/>
    <lineage>
        <taxon>Eukaryota</taxon>
        <taxon>Fungi</taxon>
        <taxon>Dikarya</taxon>
        <taxon>Ascomycota</taxon>
        <taxon>Pezizomycotina</taxon>
        <taxon>Sordariomycetes</taxon>
        <taxon>Sordariomycetidae</taxon>
        <taxon>Coniochaetales</taxon>
        <taxon>Coniochaetaceae</taxon>
        <taxon>Coniochaeta</taxon>
    </lineage>
</organism>
<dbReference type="InterPro" id="IPR002575">
    <property type="entry name" value="Aminoglycoside_PTrfase"/>
</dbReference>
<dbReference type="EMBL" id="QVQW01000022">
    <property type="protein sequence ID" value="RKU45297.1"/>
    <property type="molecule type" value="Genomic_DNA"/>
</dbReference>
<proteinExistence type="predicted"/>
<keyword evidence="4" id="KW-1185">Reference proteome</keyword>
<dbReference type="InterPro" id="IPR051678">
    <property type="entry name" value="AGP_Transferase"/>
</dbReference>
<evidence type="ECO:0000256" key="1">
    <source>
        <dbReference type="SAM" id="MobiDB-lite"/>
    </source>
</evidence>
<dbReference type="InterPro" id="IPR011009">
    <property type="entry name" value="Kinase-like_dom_sf"/>
</dbReference>
<dbReference type="Pfam" id="PF01636">
    <property type="entry name" value="APH"/>
    <property type="match status" value="1"/>
</dbReference>
<protein>
    <recommendedName>
        <fullName evidence="2">Aminoglycoside phosphotransferase domain-containing protein</fullName>
    </recommendedName>
</protein>
<accession>A0A420YBW4</accession>
<comment type="caution">
    <text evidence="3">The sequence shown here is derived from an EMBL/GenBank/DDBJ whole genome shotgun (WGS) entry which is preliminary data.</text>
</comment>
<feature type="compositionally biased region" description="Acidic residues" evidence="1">
    <location>
        <begin position="333"/>
        <end position="350"/>
    </location>
</feature>
<dbReference type="PANTHER" id="PTHR21310">
    <property type="entry name" value="AMINOGLYCOSIDE PHOSPHOTRANSFERASE-RELATED-RELATED"/>
    <property type="match status" value="1"/>
</dbReference>
<dbReference type="STRING" id="177199.A0A420YBW4"/>
<reference evidence="3 4" key="1">
    <citation type="submission" date="2018-08" db="EMBL/GenBank/DDBJ databases">
        <title>Draft genome of the lignicolous fungus Coniochaeta pulveracea.</title>
        <authorList>
            <person name="Borstlap C.J."/>
            <person name="De Witt R.N."/>
            <person name="Botha A."/>
            <person name="Volschenk H."/>
        </authorList>
    </citation>
    <scope>NUCLEOTIDE SEQUENCE [LARGE SCALE GENOMIC DNA]</scope>
    <source>
        <strain evidence="3 4">CAB683</strain>
    </source>
</reference>
<evidence type="ECO:0000313" key="4">
    <source>
        <dbReference type="Proteomes" id="UP000275385"/>
    </source>
</evidence>